<keyword evidence="2" id="KW-1185">Reference proteome</keyword>
<sequence length="183" mass="19409">MSLDVDRSLAGAVITPAAPLMLPSGRLIAAEPGTGFPVGEAARWAFAETVAPGAYPVEIVHRDGLLIAARVVVRPEPVAAWRPAQRDGEPYVYPVDGGAGSFGSPEVFEALTDDEAREDLIADLSFDSDEAYAVYTDPASGANLVSFQIGADGRYPTWIGWTAAGDIACFLTDFGELEHQARR</sequence>
<evidence type="ECO:0000313" key="2">
    <source>
        <dbReference type="Proteomes" id="UP000294901"/>
    </source>
</evidence>
<dbReference type="RefSeq" id="WP_133875664.1">
    <property type="nucleotide sequence ID" value="NZ_BOMD01000024.1"/>
</dbReference>
<gene>
    <name evidence="1" type="ORF">C8E87_5409</name>
</gene>
<reference evidence="1 2" key="1">
    <citation type="submission" date="2019-03" db="EMBL/GenBank/DDBJ databases">
        <title>Sequencing the genomes of 1000 actinobacteria strains.</title>
        <authorList>
            <person name="Klenk H.-P."/>
        </authorList>
    </citation>
    <scope>NUCLEOTIDE SEQUENCE [LARGE SCALE GENOMIC DNA]</scope>
    <source>
        <strain evidence="1 2">DSM 43805</strain>
    </source>
</reference>
<protein>
    <submittedName>
        <fullName evidence="1">Uncharacterized protein DUF4241</fullName>
    </submittedName>
</protein>
<proteinExistence type="predicted"/>
<dbReference type="InterPro" id="IPR025335">
    <property type="entry name" value="DUF4241"/>
</dbReference>
<dbReference type="EMBL" id="SNWR01000001">
    <property type="protein sequence ID" value="TDO41672.1"/>
    <property type="molecule type" value="Genomic_DNA"/>
</dbReference>
<comment type="caution">
    <text evidence="1">The sequence shown here is derived from an EMBL/GenBank/DDBJ whole genome shotgun (WGS) entry which is preliminary data.</text>
</comment>
<dbReference type="Pfam" id="PF14025">
    <property type="entry name" value="DUF4241"/>
    <property type="match status" value="1"/>
</dbReference>
<evidence type="ECO:0000313" key="1">
    <source>
        <dbReference type="EMBL" id="TDO41672.1"/>
    </source>
</evidence>
<dbReference type="OrthoDB" id="9789980at2"/>
<organism evidence="1 2">
    <name type="scientific">Paractinoplanes brasiliensis</name>
    <dbReference type="NCBI Taxonomy" id="52695"/>
    <lineage>
        <taxon>Bacteria</taxon>
        <taxon>Bacillati</taxon>
        <taxon>Actinomycetota</taxon>
        <taxon>Actinomycetes</taxon>
        <taxon>Micromonosporales</taxon>
        <taxon>Micromonosporaceae</taxon>
        <taxon>Paractinoplanes</taxon>
    </lineage>
</organism>
<name>A0A4R6K0D7_9ACTN</name>
<accession>A0A4R6K0D7</accession>
<dbReference type="AlphaFoldDB" id="A0A4R6K0D7"/>
<dbReference type="Proteomes" id="UP000294901">
    <property type="component" value="Unassembled WGS sequence"/>
</dbReference>